<feature type="region of interest" description="Disordered" evidence="1">
    <location>
        <begin position="242"/>
        <end position="272"/>
    </location>
</feature>
<reference evidence="2 3" key="1">
    <citation type="submission" date="2024-04" db="EMBL/GenBank/DDBJ databases">
        <title>Tritrichomonas musculus Genome.</title>
        <authorList>
            <person name="Alves-Ferreira E."/>
            <person name="Grigg M."/>
            <person name="Lorenzi H."/>
            <person name="Galac M."/>
        </authorList>
    </citation>
    <scope>NUCLEOTIDE SEQUENCE [LARGE SCALE GENOMIC DNA]</scope>
    <source>
        <strain evidence="2 3">EAF2021</strain>
    </source>
</reference>
<evidence type="ECO:0000313" key="3">
    <source>
        <dbReference type="Proteomes" id="UP001470230"/>
    </source>
</evidence>
<organism evidence="2 3">
    <name type="scientific">Tritrichomonas musculus</name>
    <dbReference type="NCBI Taxonomy" id="1915356"/>
    <lineage>
        <taxon>Eukaryota</taxon>
        <taxon>Metamonada</taxon>
        <taxon>Parabasalia</taxon>
        <taxon>Tritrichomonadida</taxon>
        <taxon>Tritrichomonadidae</taxon>
        <taxon>Tritrichomonas</taxon>
    </lineage>
</organism>
<dbReference type="InterPro" id="IPR026906">
    <property type="entry name" value="LRR_5"/>
</dbReference>
<feature type="compositionally biased region" description="Basic and acidic residues" evidence="1">
    <location>
        <begin position="351"/>
        <end position="368"/>
    </location>
</feature>
<feature type="compositionally biased region" description="Polar residues" evidence="1">
    <location>
        <begin position="73"/>
        <end position="82"/>
    </location>
</feature>
<feature type="compositionally biased region" description="Basic and acidic residues" evidence="1">
    <location>
        <begin position="799"/>
        <end position="809"/>
    </location>
</feature>
<gene>
    <name evidence="2" type="ORF">M9Y10_014885</name>
</gene>
<feature type="compositionally biased region" description="Acidic residues" evidence="1">
    <location>
        <begin position="369"/>
        <end position="389"/>
    </location>
</feature>
<dbReference type="SUPFAM" id="SSF52058">
    <property type="entry name" value="L domain-like"/>
    <property type="match status" value="1"/>
</dbReference>
<dbReference type="PANTHER" id="PTHR45661:SF3">
    <property type="entry name" value="IG-LIKE DOMAIN-CONTAINING PROTEIN"/>
    <property type="match status" value="1"/>
</dbReference>
<dbReference type="EMBL" id="JAPFFF010000002">
    <property type="protein sequence ID" value="KAK8896958.1"/>
    <property type="molecule type" value="Genomic_DNA"/>
</dbReference>
<proteinExistence type="predicted"/>
<name>A0ABR2L1I2_9EUKA</name>
<feature type="region of interest" description="Disordered" evidence="1">
    <location>
        <begin position="799"/>
        <end position="857"/>
    </location>
</feature>
<dbReference type="Gene3D" id="3.80.10.10">
    <property type="entry name" value="Ribonuclease Inhibitor"/>
    <property type="match status" value="2"/>
</dbReference>
<sequence length="1171" mass="136382">MKNQRYSYSPTLKHTKKRNNFPEKDGHYYADLFFTQGTLINPPSIEQSDSPEKDFEDQTVDTELIAKIFGSPKSKTQHSPQYARNEKELEKRRKLKLKKKEQTIACERLSSPKPRSSFQSPLFSEKKPKKFVSPFQANKEFIISRFYGVEEQITQRQLETILHYFTIIDKNINEKPLVVKYILPLCQIENSNDEKLFDSQKLKDILFQSFQKASTNSFWKDISNCITSARMNGKKTFIRRVSTPQKIRPNMPSNNKSDDNLGYYSRSSDDEYSASPLLDKYYEEIDEEQKQRKQKLNPITEEMSDTMIDEECNFVASNNSYNELFQKQKTRVKSPMKTNQLEDQENDSNETQERSEEEKTDSNETQERSDEEETDSNETQEKCEEEETGNYESQERSEEEEEKVDNNELNERSEEEENSFILNIDDSFASYSSNKKDEDDDLYDAKERDTKGTLIRNFNNVEIYNYEEDCNDNDNGNEDDEDGNELYTEEEFQNLIHEMTDSENEEEAARSPSKQAKPTIRTSHSRRKNQSDSSTSNPHFFKQLKVIEKAQNDSPVSRLRRIDDDDDNWIRREWNQSLREAGYTNDKIGMDSLTYQIKELKTQNSQLKSDNSKLMTNYRCLKNSNMKLKTDNQQLKTKNEELTKMTRQMKKLKSDKIMLENDNKKLKSDNFKLSTNNKQLQDDNIQLTTTNEKLKKPKIETKEKIQELSQKVEQLTAENSQLKDDNFHLENANFKLKSKNQNLKIVVKEIEELRNQNNYLANDNEQYKLINHELSKDNVQILTLSRQLEKLKAENEHLKRENKQIERTNNKIMNENQQLEKNKKKKQIKNNDNDMLDEKTEISISDGGQNDEPLDDDDENFIIDQKVLNKGKTVNGFNSLPLKAQQLVISNQKTAKKNQFLVNLNDLILYLLQFSQMKGKQLIEISTDDSSCKLLNCNENTPIQFNSKATEILFNNESLESDDFLSKLKDFKNTVIEIRYPSKSFQKIFNSIVKLKRTNQISIQIFISKIKAIGEKFNENENIDIIRFDSSVNIIQSNNNVGPFNGCSSLKKVFFDENSSLKTISNHSFEKCSLLTEITIPSSVNSIEDHAFEDCSSLVKVLFEKPATITYIGSYAFKGCSSLERIEIPSSVIKFGLYVFFGCSSLKYISLPPSINRYNIGLENDIEVTKS</sequence>
<feature type="compositionally biased region" description="Polar residues" evidence="1">
    <location>
        <begin position="1"/>
        <end position="12"/>
    </location>
</feature>
<keyword evidence="3" id="KW-1185">Reference proteome</keyword>
<feature type="region of interest" description="Disordered" evidence="1">
    <location>
        <begin position="500"/>
        <end position="540"/>
    </location>
</feature>
<feature type="compositionally biased region" description="Basic and acidic residues" evidence="1">
    <location>
        <begin position="829"/>
        <end position="841"/>
    </location>
</feature>
<evidence type="ECO:0000313" key="2">
    <source>
        <dbReference type="EMBL" id="KAK8896958.1"/>
    </source>
</evidence>
<dbReference type="Pfam" id="PF13306">
    <property type="entry name" value="LRR_5"/>
    <property type="match status" value="1"/>
</dbReference>
<feature type="compositionally biased region" description="Polar residues" evidence="1">
    <location>
        <begin position="512"/>
        <end position="522"/>
    </location>
</feature>
<protein>
    <submittedName>
        <fullName evidence="2">Beta-1,3-glucan linked protein</fullName>
    </submittedName>
</protein>
<feature type="region of interest" description="Disordered" evidence="1">
    <location>
        <begin position="70"/>
        <end position="89"/>
    </location>
</feature>
<comment type="caution">
    <text evidence="2">The sequence shown here is derived from an EMBL/GenBank/DDBJ whole genome shotgun (WGS) entry which is preliminary data.</text>
</comment>
<accession>A0ABR2L1I2</accession>
<dbReference type="PANTHER" id="PTHR45661">
    <property type="entry name" value="SURFACE ANTIGEN"/>
    <property type="match status" value="1"/>
</dbReference>
<dbReference type="InterPro" id="IPR053139">
    <property type="entry name" value="Surface_bspA-like"/>
</dbReference>
<feature type="region of interest" description="Disordered" evidence="1">
    <location>
        <begin position="1"/>
        <end position="23"/>
    </location>
</feature>
<feature type="region of interest" description="Disordered" evidence="1">
    <location>
        <begin position="329"/>
        <end position="442"/>
    </location>
</feature>
<dbReference type="InterPro" id="IPR032675">
    <property type="entry name" value="LRR_dom_sf"/>
</dbReference>
<evidence type="ECO:0000256" key="1">
    <source>
        <dbReference type="SAM" id="MobiDB-lite"/>
    </source>
</evidence>
<dbReference type="Proteomes" id="UP001470230">
    <property type="component" value="Unassembled WGS sequence"/>
</dbReference>